<gene>
    <name evidence="1" type="ORF">IW261DRAFT_1596762</name>
</gene>
<organism evidence="1 2">
    <name type="scientific">Armillaria novae-zelandiae</name>
    <dbReference type="NCBI Taxonomy" id="153914"/>
    <lineage>
        <taxon>Eukaryota</taxon>
        <taxon>Fungi</taxon>
        <taxon>Dikarya</taxon>
        <taxon>Basidiomycota</taxon>
        <taxon>Agaricomycotina</taxon>
        <taxon>Agaricomycetes</taxon>
        <taxon>Agaricomycetidae</taxon>
        <taxon>Agaricales</taxon>
        <taxon>Marasmiineae</taxon>
        <taxon>Physalacriaceae</taxon>
        <taxon>Armillaria</taxon>
    </lineage>
</organism>
<keyword evidence="2" id="KW-1185">Reference proteome</keyword>
<reference evidence="1" key="1">
    <citation type="submission" date="2023-06" db="EMBL/GenBank/DDBJ databases">
        <authorList>
            <consortium name="Lawrence Berkeley National Laboratory"/>
            <person name="Ahrendt S."/>
            <person name="Sahu N."/>
            <person name="Indic B."/>
            <person name="Wong-Bajracharya J."/>
            <person name="Merenyi Z."/>
            <person name="Ke H.-M."/>
            <person name="Monk M."/>
            <person name="Kocsube S."/>
            <person name="Drula E."/>
            <person name="Lipzen A."/>
            <person name="Balint B."/>
            <person name="Henrissat B."/>
            <person name="Andreopoulos B."/>
            <person name="Martin F.M."/>
            <person name="Harder C.B."/>
            <person name="Rigling D."/>
            <person name="Ford K.L."/>
            <person name="Foster G.D."/>
            <person name="Pangilinan J."/>
            <person name="Papanicolaou A."/>
            <person name="Barry K."/>
            <person name="LaButti K."/>
            <person name="Viragh M."/>
            <person name="Koriabine M."/>
            <person name="Yan M."/>
            <person name="Riley R."/>
            <person name="Champramary S."/>
            <person name="Plett K.L."/>
            <person name="Tsai I.J."/>
            <person name="Slot J."/>
            <person name="Sipos G."/>
            <person name="Plett J."/>
            <person name="Nagy L.G."/>
            <person name="Grigoriev I.V."/>
        </authorList>
    </citation>
    <scope>NUCLEOTIDE SEQUENCE</scope>
    <source>
        <strain evidence="1">ICMP 16352</strain>
    </source>
</reference>
<comment type="caution">
    <text evidence="1">The sequence shown here is derived from an EMBL/GenBank/DDBJ whole genome shotgun (WGS) entry which is preliminary data.</text>
</comment>
<dbReference type="Proteomes" id="UP001175227">
    <property type="component" value="Unassembled WGS sequence"/>
</dbReference>
<proteinExistence type="predicted"/>
<dbReference type="AlphaFoldDB" id="A0AA39NVI2"/>
<dbReference type="EMBL" id="JAUEPR010000039">
    <property type="protein sequence ID" value="KAK0472608.1"/>
    <property type="molecule type" value="Genomic_DNA"/>
</dbReference>
<name>A0AA39NVI2_9AGAR</name>
<sequence length="168" mass="19062">MAVDLHPENEEAGVDERSQPKIHLKAVPFYNDFEHNTEPILEGVRLVLQYDVCVADKSSRPSTPDPDFEDDEETFLDVLVLHPSMGSDDRHEKLQAPSGLPKESSLSALVNVFHEIIDNGTEEIGIPLRHLYCQANVRKEYHKGIDGVIAILGEVFKVEYPRRNYRGR</sequence>
<accession>A0AA39NVI2</accession>
<protein>
    <submittedName>
        <fullName evidence="1">Uncharacterized protein</fullName>
    </submittedName>
</protein>
<evidence type="ECO:0000313" key="1">
    <source>
        <dbReference type="EMBL" id="KAK0472608.1"/>
    </source>
</evidence>
<evidence type="ECO:0000313" key="2">
    <source>
        <dbReference type="Proteomes" id="UP001175227"/>
    </source>
</evidence>